<reference evidence="1" key="1">
    <citation type="journal article" date="2023" name="Int. J. Syst. Evol. Microbiol.">
        <title>Methylocystis iwaonis sp. nov., a type II methane-oxidizing bacterium from surface soil of a rice paddy field in Japan, and emended description of the genus Methylocystis (ex Whittenbury et al. 1970) Bowman et al. 1993.</title>
        <authorList>
            <person name="Kaise H."/>
            <person name="Sawadogo J.B."/>
            <person name="Alam M.S."/>
            <person name="Ueno C."/>
            <person name="Dianou D."/>
            <person name="Shinjo R."/>
            <person name="Asakawa S."/>
        </authorList>
    </citation>
    <scope>NUCLEOTIDE SEQUENCE</scope>
    <source>
        <strain evidence="1">LMG27198</strain>
    </source>
</reference>
<gene>
    <name evidence="1" type="ORF">LMG27198_44310</name>
</gene>
<evidence type="ECO:0000313" key="1">
    <source>
        <dbReference type="EMBL" id="GLI95439.1"/>
    </source>
</evidence>
<proteinExistence type="predicted"/>
<protein>
    <submittedName>
        <fullName evidence="1">Uncharacterized protein</fullName>
    </submittedName>
</protein>
<sequence length="141" mass="15833">MITPEECAEFAALETSELFTGAVLSTRHRSLLASYLLNLWRGSVAVRKMIVADIRAAIDLGASKYAADLFLVLRLYLSKHPDARMSQRTGRKCTRAYKTCGIDPRYRMTVRFFPGAECRNMSRAGGDYGRCSHENGRPPVR</sequence>
<dbReference type="EMBL" id="BSEC01000003">
    <property type="protein sequence ID" value="GLI95439.1"/>
    <property type="molecule type" value="Genomic_DNA"/>
</dbReference>
<organism evidence="1 2">
    <name type="scientific">Methylocystis echinoides</name>
    <dbReference type="NCBI Taxonomy" id="29468"/>
    <lineage>
        <taxon>Bacteria</taxon>
        <taxon>Pseudomonadati</taxon>
        <taxon>Pseudomonadota</taxon>
        <taxon>Alphaproteobacteria</taxon>
        <taxon>Hyphomicrobiales</taxon>
        <taxon>Methylocystaceae</taxon>
        <taxon>Methylocystis</taxon>
    </lineage>
</organism>
<dbReference type="AlphaFoldDB" id="A0A9W6LUG6"/>
<dbReference type="Proteomes" id="UP001144323">
    <property type="component" value="Unassembled WGS sequence"/>
</dbReference>
<accession>A0A9W6LUG6</accession>
<comment type="caution">
    <text evidence="1">The sequence shown here is derived from an EMBL/GenBank/DDBJ whole genome shotgun (WGS) entry which is preliminary data.</text>
</comment>
<dbReference type="RefSeq" id="WP_281806237.1">
    <property type="nucleotide sequence ID" value="NZ_BSEC01000003.1"/>
</dbReference>
<name>A0A9W6LUG6_9HYPH</name>
<keyword evidence="2" id="KW-1185">Reference proteome</keyword>
<evidence type="ECO:0000313" key="2">
    <source>
        <dbReference type="Proteomes" id="UP001144323"/>
    </source>
</evidence>